<keyword evidence="2" id="KW-1185">Reference proteome</keyword>
<dbReference type="InterPro" id="IPR036514">
    <property type="entry name" value="SGNH_hydro_sf"/>
</dbReference>
<reference evidence="1 2" key="1">
    <citation type="submission" date="2020-02" db="EMBL/GenBank/DDBJ databases">
        <title>Draft genome sequence of Lactococcus sp. Hs20B0-1.</title>
        <authorList>
            <person name="Noda S."/>
            <person name="Yuki M."/>
            <person name="Ohkuma M."/>
        </authorList>
    </citation>
    <scope>NUCLEOTIDE SEQUENCE [LARGE SCALE GENOMIC DNA]</scope>
    <source>
        <strain evidence="1 2">Hs20B0-1</strain>
    </source>
</reference>
<dbReference type="Gene3D" id="3.40.50.1110">
    <property type="entry name" value="SGNH hydrolase"/>
    <property type="match status" value="1"/>
</dbReference>
<organism evidence="1 2">
    <name type="scientific">Pseudolactococcus insecticola</name>
    <dbReference type="NCBI Taxonomy" id="2709158"/>
    <lineage>
        <taxon>Bacteria</taxon>
        <taxon>Bacillati</taxon>
        <taxon>Bacillota</taxon>
        <taxon>Bacilli</taxon>
        <taxon>Lactobacillales</taxon>
        <taxon>Streptococcaceae</taxon>
        <taxon>Pseudolactococcus</taxon>
    </lineage>
</organism>
<dbReference type="AlphaFoldDB" id="A0A6A0B620"/>
<evidence type="ECO:0000313" key="1">
    <source>
        <dbReference type="EMBL" id="GFH40406.1"/>
    </source>
</evidence>
<dbReference type="SUPFAM" id="SSF52266">
    <property type="entry name" value="SGNH hydrolase"/>
    <property type="match status" value="1"/>
</dbReference>
<name>A0A6A0B620_9LACT</name>
<gene>
    <name evidence="1" type="ORF">Hs20B_08040</name>
</gene>
<accession>A0A6A0B620</accession>
<dbReference type="EMBL" id="BLLH01000003">
    <property type="protein sequence ID" value="GFH40406.1"/>
    <property type="molecule type" value="Genomic_DNA"/>
</dbReference>
<protein>
    <recommendedName>
        <fullName evidence="3">SGNH hydrolase-type esterase domain-containing protein</fullName>
    </recommendedName>
</protein>
<sequence>MAYYPINETTNFGEEKGEHKSLFEHRGNEINAQYSQKVAVLAEKHGYTFINANAGLTDETGNLKADLTFDGAHMLPDGYEIVLDNLLPYL</sequence>
<comment type="caution">
    <text evidence="1">The sequence shown here is derived from an EMBL/GenBank/DDBJ whole genome shotgun (WGS) entry which is preliminary data.</text>
</comment>
<evidence type="ECO:0008006" key="3">
    <source>
        <dbReference type="Google" id="ProtNLM"/>
    </source>
</evidence>
<proteinExistence type="predicted"/>
<dbReference type="Proteomes" id="UP000475928">
    <property type="component" value="Unassembled WGS sequence"/>
</dbReference>
<evidence type="ECO:0000313" key="2">
    <source>
        <dbReference type="Proteomes" id="UP000475928"/>
    </source>
</evidence>